<organism evidence="1 2">
    <name type="scientific">Smallanthus sonchifolius</name>
    <dbReference type="NCBI Taxonomy" id="185202"/>
    <lineage>
        <taxon>Eukaryota</taxon>
        <taxon>Viridiplantae</taxon>
        <taxon>Streptophyta</taxon>
        <taxon>Embryophyta</taxon>
        <taxon>Tracheophyta</taxon>
        <taxon>Spermatophyta</taxon>
        <taxon>Magnoliopsida</taxon>
        <taxon>eudicotyledons</taxon>
        <taxon>Gunneridae</taxon>
        <taxon>Pentapetalae</taxon>
        <taxon>asterids</taxon>
        <taxon>campanulids</taxon>
        <taxon>Asterales</taxon>
        <taxon>Asteraceae</taxon>
        <taxon>Asteroideae</taxon>
        <taxon>Heliantheae alliance</taxon>
        <taxon>Millerieae</taxon>
        <taxon>Smallanthus</taxon>
    </lineage>
</organism>
<dbReference type="EMBL" id="CM042046">
    <property type="protein sequence ID" value="KAI3675963.1"/>
    <property type="molecule type" value="Genomic_DNA"/>
</dbReference>
<name>A0ACB8XXK9_9ASTR</name>
<gene>
    <name evidence="1" type="ORF">L1987_85559</name>
</gene>
<reference evidence="1 2" key="2">
    <citation type="journal article" date="2022" name="Mol. Ecol. Resour.">
        <title>The genomes of chicory, endive, great burdock and yacon provide insights into Asteraceae paleo-polyploidization history and plant inulin production.</title>
        <authorList>
            <person name="Fan W."/>
            <person name="Wang S."/>
            <person name="Wang H."/>
            <person name="Wang A."/>
            <person name="Jiang F."/>
            <person name="Liu H."/>
            <person name="Zhao H."/>
            <person name="Xu D."/>
            <person name="Zhang Y."/>
        </authorList>
    </citation>
    <scope>NUCLEOTIDE SEQUENCE [LARGE SCALE GENOMIC DNA]</scope>
    <source>
        <strain evidence="2">cv. Yunnan</strain>
        <tissue evidence="1">Leaves</tissue>
    </source>
</reference>
<comment type="caution">
    <text evidence="1">The sequence shown here is derived from an EMBL/GenBank/DDBJ whole genome shotgun (WGS) entry which is preliminary data.</text>
</comment>
<proteinExistence type="predicted"/>
<sequence>MRYDHLIEKLREPGHKETGKRFLSKVANYSSRVFAIESTYTSHKYEEVVTIDGCFEYLLTECLTSSRKEGFGQRATLKYLTSVPVLKDVTSRVDFGRKDSVYFLQILSIEIPSAERDSFILLEEEYRELEHDEISLVNMMKITRTMGTMVLFFLQLLQDGFIPEYATRGQRRVQRELS</sequence>
<evidence type="ECO:0000313" key="1">
    <source>
        <dbReference type="EMBL" id="KAI3675963.1"/>
    </source>
</evidence>
<evidence type="ECO:0000313" key="2">
    <source>
        <dbReference type="Proteomes" id="UP001056120"/>
    </source>
</evidence>
<keyword evidence="2" id="KW-1185">Reference proteome</keyword>
<dbReference type="Proteomes" id="UP001056120">
    <property type="component" value="Linkage Group LG29"/>
</dbReference>
<reference evidence="2" key="1">
    <citation type="journal article" date="2022" name="Mol. Ecol. Resour.">
        <title>The genomes of chicory, endive, great burdock and yacon provide insights into Asteraceae palaeo-polyploidization history and plant inulin production.</title>
        <authorList>
            <person name="Fan W."/>
            <person name="Wang S."/>
            <person name="Wang H."/>
            <person name="Wang A."/>
            <person name="Jiang F."/>
            <person name="Liu H."/>
            <person name="Zhao H."/>
            <person name="Xu D."/>
            <person name="Zhang Y."/>
        </authorList>
    </citation>
    <scope>NUCLEOTIDE SEQUENCE [LARGE SCALE GENOMIC DNA]</scope>
    <source>
        <strain evidence="2">cv. Yunnan</strain>
    </source>
</reference>
<protein>
    <submittedName>
        <fullName evidence="1">Uncharacterized protein</fullName>
    </submittedName>
</protein>
<accession>A0ACB8XXK9</accession>